<dbReference type="Pfam" id="PF16823">
    <property type="entry name" value="tPilZ"/>
    <property type="match status" value="1"/>
</dbReference>
<organism evidence="2 3">
    <name type="scientific">Andreprevotia lacus DSM 23236</name>
    <dbReference type="NCBI Taxonomy" id="1121001"/>
    <lineage>
        <taxon>Bacteria</taxon>
        <taxon>Pseudomonadati</taxon>
        <taxon>Pseudomonadota</taxon>
        <taxon>Betaproteobacteria</taxon>
        <taxon>Neisseriales</taxon>
        <taxon>Chitinibacteraceae</taxon>
        <taxon>Andreprevotia</taxon>
    </lineage>
</organism>
<keyword evidence="3" id="KW-1185">Reference proteome</keyword>
<dbReference type="Proteomes" id="UP000192761">
    <property type="component" value="Unassembled WGS sequence"/>
</dbReference>
<protein>
    <submittedName>
        <fullName evidence="2">Atypical PilZ domain-containing protein, cyclic di-GMP receptor</fullName>
    </submittedName>
</protein>
<reference evidence="2 3" key="1">
    <citation type="submission" date="2017-04" db="EMBL/GenBank/DDBJ databases">
        <authorList>
            <person name="Afonso C.L."/>
            <person name="Miller P.J."/>
            <person name="Scott M.A."/>
            <person name="Spackman E."/>
            <person name="Goraichik I."/>
            <person name="Dimitrov K.M."/>
            <person name="Suarez D.L."/>
            <person name="Swayne D.E."/>
        </authorList>
    </citation>
    <scope>NUCLEOTIDE SEQUENCE [LARGE SCALE GENOMIC DNA]</scope>
    <source>
        <strain evidence="2 3">DSM 23236</strain>
    </source>
</reference>
<evidence type="ECO:0000259" key="1">
    <source>
        <dbReference type="Pfam" id="PF16823"/>
    </source>
</evidence>
<dbReference type="EMBL" id="FWXD01000010">
    <property type="protein sequence ID" value="SMC24803.1"/>
    <property type="molecule type" value="Genomic_DNA"/>
</dbReference>
<proteinExistence type="predicted"/>
<dbReference type="STRING" id="1121001.SAMN02745857_01967"/>
<feature type="domain" description="Cyclic di-GMP receptor atypical PilZ" evidence="1">
    <location>
        <begin position="49"/>
        <end position="153"/>
    </location>
</feature>
<keyword evidence="2" id="KW-0675">Receptor</keyword>
<evidence type="ECO:0000313" key="3">
    <source>
        <dbReference type="Proteomes" id="UP000192761"/>
    </source>
</evidence>
<dbReference type="RefSeq" id="WP_084090626.1">
    <property type="nucleotide sequence ID" value="NZ_FWXD01000010.1"/>
</dbReference>
<dbReference type="InterPro" id="IPR031800">
    <property type="entry name" value="PilZ_atypical"/>
</dbReference>
<dbReference type="OrthoDB" id="8587502at2"/>
<gene>
    <name evidence="2" type="ORF">SAMN02745857_01967</name>
</gene>
<name>A0A1W1XLH4_9NEIS</name>
<accession>A0A1W1XLH4</accession>
<sequence length="160" mass="18288">MGEFPDGVCFSASLPLRWQAAPLQSAFEAGRYFEVLSAFEQAEEPDPEHARLDLQLLWLARLLNPSLPTPQAVRVGIEHVEWWAEQPPQPASGWLAVSFSDTLPYLVSLPLVLQDSVAEQGGWRCRGSWALTDEALRIAFERLVFRRHREQIRRQHKQES</sequence>
<evidence type="ECO:0000313" key="2">
    <source>
        <dbReference type="EMBL" id="SMC24803.1"/>
    </source>
</evidence>
<dbReference type="AlphaFoldDB" id="A0A1W1XLH4"/>